<organism evidence="7 8">
    <name type="scientific">Ornithinimicrobium faecis</name>
    <dbReference type="NCBI Taxonomy" id="2934158"/>
    <lineage>
        <taxon>Bacteria</taxon>
        <taxon>Bacillati</taxon>
        <taxon>Actinomycetota</taxon>
        <taxon>Actinomycetes</taxon>
        <taxon>Micrococcales</taxon>
        <taxon>Ornithinimicrobiaceae</taxon>
        <taxon>Ornithinimicrobium</taxon>
    </lineage>
</organism>
<dbReference type="GO" id="GO:0032259">
    <property type="term" value="P:methylation"/>
    <property type="evidence" value="ECO:0007669"/>
    <property type="project" value="UniProtKB-KW"/>
</dbReference>
<protein>
    <recommendedName>
        <fullName evidence="1">site-specific DNA-methyltransferase (adenine-specific)</fullName>
        <ecNumber evidence="1">2.1.1.72</ecNumber>
    </recommendedName>
</protein>
<evidence type="ECO:0000256" key="5">
    <source>
        <dbReference type="ARBA" id="ARBA00047942"/>
    </source>
</evidence>
<dbReference type="InterPro" id="IPR029063">
    <property type="entry name" value="SAM-dependent_MTases_sf"/>
</dbReference>
<evidence type="ECO:0000259" key="6">
    <source>
        <dbReference type="Pfam" id="PF07669"/>
    </source>
</evidence>
<dbReference type="PANTHER" id="PTHR33841">
    <property type="entry name" value="DNA METHYLTRANSFERASE YEEA-RELATED"/>
    <property type="match status" value="1"/>
</dbReference>
<dbReference type="EMBL" id="CP099489">
    <property type="protein sequence ID" value="USQ79189.1"/>
    <property type="molecule type" value="Genomic_DNA"/>
</dbReference>
<comment type="catalytic activity">
    <reaction evidence="5">
        <text>a 2'-deoxyadenosine in DNA + S-adenosyl-L-methionine = an N(6)-methyl-2'-deoxyadenosine in DNA + S-adenosyl-L-homocysteine + H(+)</text>
        <dbReference type="Rhea" id="RHEA:15197"/>
        <dbReference type="Rhea" id="RHEA-COMP:12418"/>
        <dbReference type="Rhea" id="RHEA-COMP:12419"/>
        <dbReference type="ChEBI" id="CHEBI:15378"/>
        <dbReference type="ChEBI" id="CHEBI:57856"/>
        <dbReference type="ChEBI" id="CHEBI:59789"/>
        <dbReference type="ChEBI" id="CHEBI:90615"/>
        <dbReference type="ChEBI" id="CHEBI:90616"/>
        <dbReference type="EC" id="2.1.1.72"/>
    </reaction>
</comment>
<name>A0ABY4YRG6_9MICO</name>
<dbReference type="Gene3D" id="3.40.50.150">
    <property type="entry name" value="Vaccinia Virus protein VP39"/>
    <property type="match status" value="2"/>
</dbReference>
<evidence type="ECO:0000313" key="7">
    <source>
        <dbReference type="EMBL" id="USQ79189.1"/>
    </source>
</evidence>
<dbReference type="SUPFAM" id="SSF53335">
    <property type="entry name" value="S-adenosyl-L-methionine-dependent methyltransferases"/>
    <property type="match status" value="1"/>
</dbReference>
<proteinExistence type="predicted"/>
<dbReference type="Proteomes" id="UP001056455">
    <property type="component" value="Chromosome"/>
</dbReference>
<dbReference type="GO" id="GO:0008168">
    <property type="term" value="F:methyltransferase activity"/>
    <property type="evidence" value="ECO:0007669"/>
    <property type="project" value="UniProtKB-KW"/>
</dbReference>
<dbReference type="Pfam" id="PF07669">
    <property type="entry name" value="Eco57I"/>
    <property type="match status" value="1"/>
</dbReference>
<dbReference type="InterPro" id="IPR011639">
    <property type="entry name" value="MethylTrfase_TaqI-like_dom"/>
</dbReference>
<evidence type="ECO:0000313" key="8">
    <source>
        <dbReference type="Proteomes" id="UP001056455"/>
    </source>
</evidence>
<dbReference type="EC" id="2.1.1.72" evidence="1"/>
<evidence type="ECO:0000256" key="3">
    <source>
        <dbReference type="ARBA" id="ARBA00022679"/>
    </source>
</evidence>
<keyword evidence="3" id="KW-0808">Transferase</keyword>
<reference evidence="7" key="1">
    <citation type="submission" date="2022-06" db="EMBL/GenBank/DDBJ databases">
        <title>Ornithinimicrobium HY1793.</title>
        <authorList>
            <person name="Huang Y."/>
        </authorList>
    </citation>
    <scope>NUCLEOTIDE SEQUENCE</scope>
    <source>
        <strain evidence="7">HY1793</strain>
    </source>
</reference>
<sequence>MVAKDGDTLLEPTELEDGTRITSIARQLSALFVAEDGPDFALALAGRWCLVAERERWPEGRYLAIDLQLVAERNDTKRGGEIDRALTCIAARSLGPDADGSIWWSEVLSESVKHTVGVSEDLREGVRKSIEIIANEVVDRRRAKGLDPLPADQAQPLAVQSLRFLYRILFLLYAEASPELGVLPTGASEYDAGYGIDRLRELTLVDLHTQQGRDGTHLYESVHLLTGLVDRGHTPSLDPDSNGPDGLHFNPLRADLFRPEATTHIDAVGLGNEAVQRVLRHLLLSQEKKGRQRGFISYVELGINQLGAVYEGLMSYTGFFAEDDLFEVAKNGDPSKGSWVVPVDRADHLDENDFVREEDPVTGEDRAVRHARGSFVFRLAGRERQQSASYYTPEVLTRFTVQQALEELLDQDDQRTSAAEILDLTVCEPALGSGAFALEAVDQLAREYLARRQDELGTRIDPDEFPKELQKVKAHIALHQVYGVDLNATAVELAEVSLWLSTMVEGLQAPWFGLRLRRGNSLVGARRAAYPAADVRNKAWLKSTPDDLPLAELATEMEDGGIGNSVTAKVFHFLLPAEGWGSAVEVPKSVRDLATDEVKALKTWRSSVRRKPTKQQVDRLLSLTQRVEQLWNISLRRLRIAEQESSRRLDLWGREESEHAQAVTREQIEESLADEDGAYRRLRRVMDAWCALWFWPLTETEVDPPTIEEWLDALTMLLGTDTRDKKRAWMSTFQDLTDWDQLGEAEEQDRIYSGSVRVEEVLESHPWLAVCEDVAQQQGFFHWELDFATVFAGVGFDLQVGNPPWVRPAADVDALLAEGDPWWQLAQRPSETEREVMMEVTLARPGVQDVVLEATADVIATREFVGDSVNYPYLAGLQPDLYRCFMSHVWSHASRRGVSALIHLESHFTDNRAGQLRASTYARLRRHWQFINELLLFDDIEHHKTFGVNVYGCVRPIRFLHAAHLYHPDTVTRSLGHDGSGLEPGFKHDGFWDLRPHRGRIQHVDEAELSVWADIVEVEGTPHSQTRMVYTVNSVANSVLERLAKAPRIGRLGLSYSPGWHERSDRRAGRFVSRWGEAEWRDVILQGPNLHVAAPFFKTPNPTMKNNQDWSAVDLEDLAPDALPVTSYKPAGSRAEYDARYTHWGDEGDISARDHYRVAWRAMAANTGERTLISAIIPPGAAHVHGVMAAGDLEPEGRRLLIVAGILSSLLADFSVRSAPKSGISASTVNRLAMVDLNHRLVPSLALRSLRLNCLTDVYADLWAEGWEDSFADDKPVLQRHKSGDLTRNWTPNVPLRRAADRRNAQVEIDALVALMLDVPVDDLCTIYRTQFAVLHGYDQRDYTYDANGRLVPNSVLSVWRKKGDAISEEERTEEHPESGIAYTYELPFGTLDREADMRTAYAEFERRLAERST</sequence>
<evidence type="ECO:0000256" key="4">
    <source>
        <dbReference type="ARBA" id="ARBA00022691"/>
    </source>
</evidence>
<evidence type="ECO:0000256" key="1">
    <source>
        <dbReference type="ARBA" id="ARBA00011900"/>
    </source>
</evidence>
<keyword evidence="8" id="KW-1185">Reference proteome</keyword>
<dbReference type="RefSeq" id="WP_252592104.1">
    <property type="nucleotide sequence ID" value="NZ_CP099489.1"/>
</dbReference>
<gene>
    <name evidence="7" type="ORF">NF556_16435</name>
</gene>
<accession>A0ABY4YRG6</accession>
<keyword evidence="2 7" id="KW-0489">Methyltransferase</keyword>
<dbReference type="PANTHER" id="PTHR33841:SF1">
    <property type="entry name" value="DNA METHYLTRANSFERASE A"/>
    <property type="match status" value="1"/>
</dbReference>
<keyword evidence="4" id="KW-0949">S-adenosyl-L-methionine</keyword>
<evidence type="ECO:0000256" key="2">
    <source>
        <dbReference type="ARBA" id="ARBA00022603"/>
    </source>
</evidence>
<feature type="domain" description="Type II methyltransferase M.TaqI-like" evidence="6">
    <location>
        <begin position="479"/>
        <end position="808"/>
    </location>
</feature>
<dbReference type="InterPro" id="IPR050953">
    <property type="entry name" value="N4_N6_ade-DNA_methylase"/>
</dbReference>